<dbReference type="Proteomes" id="UP000198287">
    <property type="component" value="Unassembled WGS sequence"/>
</dbReference>
<organism evidence="1 2">
    <name type="scientific">Folsomia candida</name>
    <name type="common">Springtail</name>
    <dbReference type="NCBI Taxonomy" id="158441"/>
    <lineage>
        <taxon>Eukaryota</taxon>
        <taxon>Metazoa</taxon>
        <taxon>Ecdysozoa</taxon>
        <taxon>Arthropoda</taxon>
        <taxon>Hexapoda</taxon>
        <taxon>Collembola</taxon>
        <taxon>Entomobryomorpha</taxon>
        <taxon>Isotomoidea</taxon>
        <taxon>Isotomidae</taxon>
        <taxon>Proisotominae</taxon>
        <taxon>Folsomia</taxon>
    </lineage>
</organism>
<dbReference type="AlphaFoldDB" id="A0A226CWW2"/>
<accession>A0A226CWW2</accession>
<keyword evidence="2" id="KW-1185">Reference proteome</keyword>
<name>A0A226CWW2_FOLCA</name>
<evidence type="ECO:0000313" key="1">
    <source>
        <dbReference type="EMBL" id="OXA36881.1"/>
    </source>
</evidence>
<comment type="caution">
    <text evidence="1">The sequence shown here is derived from an EMBL/GenBank/DDBJ whole genome shotgun (WGS) entry which is preliminary data.</text>
</comment>
<proteinExistence type="predicted"/>
<reference evidence="1 2" key="1">
    <citation type="submission" date="2015-12" db="EMBL/GenBank/DDBJ databases">
        <title>The genome of Folsomia candida.</title>
        <authorList>
            <person name="Faddeeva A."/>
            <person name="Derks M.F."/>
            <person name="Anvar Y."/>
            <person name="Smit S."/>
            <person name="Van Straalen N."/>
            <person name="Roelofs D."/>
        </authorList>
    </citation>
    <scope>NUCLEOTIDE SEQUENCE [LARGE SCALE GENOMIC DNA]</scope>
    <source>
        <strain evidence="1 2">VU population</strain>
        <tissue evidence="1">Whole body</tissue>
    </source>
</reference>
<gene>
    <name evidence="1" type="ORF">Fcan01_28357</name>
</gene>
<dbReference type="EMBL" id="LNIX01000069">
    <property type="protein sequence ID" value="OXA36881.1"/>
    <property type="molecule type" value="Genomic_DNA"/>
</dbReference>
<evidence type="ECO:0000313" key="2">
    <source>
        <dbReference type="Proteomes" id="UP000198287"/>
    </source>
</evidence>
<protein>
    <submittedName>
        <fullName evidence="1">Uncharacterized protein</fullName>
    </submittedName>
</protein>
<sequence length="224" mass="24451">MNSREPWFDSRLAGVSPNSSVSDFELIEVTDSPRKMAISPKFLLLVATSVSILDRISPSDGNLHCYMCQGKVQPGPKTGRQGPSIRNISDNIEIEGKYIDKYYHSSECSDFNETTKDDPNNMGECPDNWKNPFCFVHRKEGAGCEDNHKLFGLPKFGLPEDMSCNVVGCKCNDGNYCNGPKLLLIAKDEVSKANDVKGATKLSAVVVTAALGVTYMGRRSSGGV</sequence>